<comment type="subunit">
    <text evidence="5">Homodimer.</text>
</comment>
<dbReference type="InterPro" id="IPR050118">
    <property type="entry name" value="Pur/Pyrimidine_PRTase"/>
</dbReference>
<keyword evidence="1 5" id="KW-0963">Cytoplasm</keyword>
<dbReference type="NCBIfam" id="NF006671">
    <property type="entry name" value="PRK09219.1"/>
    <property type="match status" value="1"/>
</dbReference>
<dbReference type="NCBIfam" id="TIGR01744">
    <property type="entry name" value="XPRTase"/>
    <property type="match status" value="1"/>
</dbReference>
<evidence type="ECO:0000256" key="5">
    <source>
        <dbReference type="HAMAP-Rule" id="MF_01184"/>
    </source>
</evidence>
<proteinExistence type="inferred from homology"/>
<feature type="binding site" evidence="5">
    <location>
        <position position="20"/>
    </location>
    <ligand>
        <name>xanthine</name>
        <dbReference type="ChEBI" id="CHEBI:17712"/>
    </ligand>
</feature>
<dbReference type="EMBL" id="QXXA01000004">
    <property type="protein sequence ID" value="NBI06004.1"/>
    <property type="molecule type" value="Genomic_DNA"/>
</dbReference>
<dbReference type="Proteomes" id="UP000467132">
    <property type="component" value="Unassembled WGS sequence"/>
</dbReference>
<keyword evidence="2 5" id="KW-0328">Glycosyltransferase</keyword>
<dbReference type="InterPro" id="IPR000836">
    <property type="entry name" value="PRTase_dom"/>
</dbReference>
<sequence length="189" mass="21304">MDKLKQMILSKGETREGNILKVDSFLNHQLDSEFLYEIGKEFYNYFKNENITKIVTIEVSGVAIAAMAALFFKVPVVFAKKSESLNLDKNIYKGKVYSYTKRKEYNVMVSKRYLNKEDNLLVIDDFLAQGNAMKGLIDIIDQSGATIKGIGIVIEKGFQSGGTYLRENGYNLKSLAIVEQITKKGITFG</sequence>
<accession>A0A845QVH0</accession>
<keyword evidence="9" id="KW-1185">Reference proteome</keyword>
<gene>
    <name evidence="5" type="primary">xpt</name>
    <name evidence="8" type="ORF">D3Z33_03915</name>
</gene>
<dbReference type="GO" id="GO:0005737">
    <property type="term" value="C:cytoplasm"/>
    <property type="evidence" value="ECO:0007669"/>
    <property type="project" value="UniProtKB-SubCell"/>
</dbReference>
<evidence type="ECO:0000256" key="1">
    <source>
        <dbReference type="ARBA" id="ARBA00022490"/>
    </source>
</evidence>
<organism evidence="8 9">
    <name type="scientific">Senegalia massiliensis</name>
    <dbReference type="NCBI Taxonomy" id="1720316"/>
    <lineage>
        <taxon>Bacteria</taxon>
        <taxon>Bacillati</taxon>
        <taxon>Bacillota</taxon>
        <taxon>Clostridia</taxon>
        <taxon>Eubacteriales</taxon>
        <taxon>Clostridiaceae</taxon>
        <taxon>Senegalia</taxon>
    </lineage>
</organism>
<dbReference type="GO" id="GO:0046110">
    <property type="term" value="P:xanthine metabolic process"/>
    <property type="evidence" value="ECO:0007669"/>
    <property type="project" value="UniProtKB-UniRule"/>
</dbReference>
<dbReference type="Gene3D" id="3.40.50.2020">
    <property type="match status" value="1"/>
</dbReference>
<evidence type="ECO:0000256" key="4">
    <source>
        <dbReference type="ARBA" id="ARBA00022726"/>
    </source>
</evidence>
<dbReference type="EC" id="2.4.2.22" evidence="5 6"/>
<dbReference type="GO" id="GO:0000310">
    <property type="term" value="F:xanthine phosphoribosyltransferase activity"/>
    <property type="evidence" value="ECO:0007669"/>
    <property type="project" value="UniProtKB-UniRule"/>
</dbReference>
<evidence type="ECO:0000256" key="2">
    <source>
        <dbReference type="ARBA" id="ARBA00022676"/>
    </source>
</evidence>
<protein>
    <recommendedName>
        <fullName evidence="5 6">Xanthine phosphoribosyltransferase</fullName>
        <shortName evidence="5">XPRTase</shortName>
        <ecNumber evidence="5 6">2.4.2.22</ecNumber>
    </recommendedName>
</protein>
<dbReference type="CDD" id="cd06223">
    <property type="entry name" value="PRTases_typeI"/>
    <property type="match status" value="1"/>
</dbReference>
<evidence type="ECO:0000313" key="9">
    <source>
        <dbReference type="Proteomes" id="UP000467132"/>
    </source>
</evidence>
<reference evidence="8 9" key="1">
    <citation type="submission" date="2018-08" db="EMBL/GenBank/DDBJ databases">
        <title>Murine metabolic-syndrome-specific gut microbial biobank.</title>
        <authorList>
            <person name="Liu C."/>
        </authorList>
    </citation>
    <scope>NUCLEOTIDE SEQUENCE [LARGE SCALE GENOMIC DNA]</scope>
    <source>
        <strain evidence="8 9">583</strain>
    </source>
</reference>
<evidence type="ECO:0000256" key="6">
    <source>
        <dbReference type="NCBIfam" id="TIGR01744"/>
    </source>
</evidence>
<dbReference type="PANTHER" id="PTHR43864:SF1">
    <property type="entry name" value="XANTHINE PHOSPHORIBOSYLTRANSFERASE"/>
    <property type="match status" value="1"/>
</dbReference>
<comment type="function">
    <text evidence="5">Converts the preformed base xanthine, a product of nucleic acid breakdown, to xanthosine 5'-monophosphate (XMP), so it can be reused for RNA or DNA synthesis.</text>
</comment>
<dbReference type="RefSeq" id="WP_160196487.1">
    <property type="nucleotide sequence ID" value="NZ_QXXA01000004.1"/>
</dbReference>
<name>A0A845QVH0_9CLOT</name>
<feature type="domain" description="Phosphoribosyltransferase" evidence="7">
    <location>
        <begin position="37"/>
        <end position="156"/>
    </location>
</feature>
<feature type="binding site" evidence="5">
    <location>
        <position position="27"/>
    </location>
    <ligand>
        <name>xanthine</name>
        <dbReference type="ChEBI" id="CHEBI:17712"/>
    </ligand>
</feature>
<dbReference type="InterPro" id="IPR029057">
    <property type="entry name" value="PRTase-like"/>
</dbReference>
<dbReference type="GO" id="GO:0006166">
    <property type="term" value="P:purine ribonucleoside salvage"/>
    <property type="evidence" value="ECO:0007669"/>
    <property type="project" value="UniProtKB-KW"/>
</dbReference>
<comment type="pathway">
    <text evidence="5">Purine metabolism; XMP biosynthesis via salvage pathway; XMP from xanthine: step 1/1.</text>
</comment>
<comment type="subcellular location">
    <subcellularLocation>
        <location evidence="5">Cytoplasm</location>
    </subcellularLocation>
</comment>
<dbReference type="InterPro" id="IPR010079">
    <property type="entry name" value="Xanthine_PRibTrfase"/>
</dbReference>
<comment type="catalytic activity">
    <reaction evidence="5">
        <text>XMP + diphosphate = xanthine + 5-phospho-alpha-D-ribose 1-diphosphate</text>
        <dbReference type="Rhea" id="RHEA:10800"/>
        <dbReference type="ChEBI" id="CHEBI:17712"/>
        <dbReference type="ChEBI" id="CHEBI:33019"/>
        <dbReference type="ChEBI" id="CHEBI:57464"/>
        <dbReference type="ChEBI" id="CHEBI:58017"/>
        <dbReference type="EC" id="2.4.2.22"/>
    </reaction>
</comment>
<dbReference type="SUPFAM" id="SSF53271">
    <property type="entry name" value="PRTase-like"/>
    <property type="match status" value="1"/>
</dbReference>
<evidence type="ECO:0000313" key="8">
    <source>
        <dbReference type="EMBL" id="NBI06004.1"/>
    </source>
</evidence>
<evidence type="ECO:0000259" key="7">
    <source>
        <dbReference type="Pfam" id="PF00156"/>
    </source>
</evidence>
<dbReference type="PANTHER" id="PTHR43864">
    <property type="entry name" value="HYPOXANTHINE/GUANINE PHOSPHORIBOSYLTRANSFERASE"/>
    <property type="match status" value="1"/>
</dbReference>
<dbReference type="HAMAP" id="MF_01184">
    <property type="entry name" value="XPRTase"/>
    <property type="match status" value="1"/>
</dbReference>
<comment type="similarity">
    <text evidence="5">Belongs to the purine/pyrimidine phosphoribosyltransferase family. Xpt subfamily.</text>
</comment>
<dbReference type="UniPathway" id="UPA00602">
    <property type="reaction ID" value="UER00658"/>
</dbReference>
<feature type="binding site" evidence="5">
    <location>
        <begin position="128"/>
        <end position="132"/>
    </location>
    <ligand>
        <name>5-phospho-alpha-D-ribose 1-diphosphate</name>
        <dbReference type="ChEBI" id="CHEBI:58017"/>
    </ligand>
</feature>
<keyword evidence="4 5" id="KW-0660">Purine salvage</keyword>
<dbReference type="Pfam" id="PF00156">
    <property type="entry name" value="Pribosyltran"/>
    <property type="match status" value="1"/>
</dbReference>
<comment type="caution">
    <text evidence="8">The sequence shown here is derived from an EMBL/GenBank/DDBJ whole genome shotgun (WGS) entry which is preliminary data.</text>
</comment>
<dbReference type="OrthoDB" id="9790678at2"/>
<keyword evidence="3 5" id="KW-0808">Transferase</keyword>
<evidence type="ECO:0000256" key="3">
    <source>
        <dbReference type="ARBA" id="ARBA00022679"/>
    </source>
</evidence>
<dbReference type="AlphaFoldDB" id="A0A845QVH0"/>
<dbReference type="GO" id="GO:0032265">
    <property type="term" value="P:XMP salvage"/>
    <property type="evidence" value="ECO:0007669"/>
    <property type="project" value="UniProtKB-UniRule"/>
</dbReference>
<feature type="binding site" evidence="5">
    <location>
        <position position="156"/>
    </location>
    <ligand>
        <name>xanthine</name>
        <dbReference type="ChEBI" id="CHEBI:17712"/>
    </ligand>
</feature>